<organism evidence="2 3">
    <name type="scientific">Protopolystoma xenopodis</name>
    <dbReference type="NCBI Taxonomy" id="117903"/>
    <lineage>
        <taxon>Eukaryota</taxon>
        <taxon>Metazoa</taxon>
        <taxon>Spiralia</taxon>
        <taxon>Lophotrochozoa</taxon>
        <taxon>Platyhelminthes</taxon>
        <taxon>Monogenea</taxon>
        <taxon>Polyopisthocotylea</taxon>
        <taxon>Polystomatidea</taxon>
        <taxon>Polystomatidae</taxon>
        <taxon>Protopolystoma</taxon>
    </lineage>
</organism>
<evidence type="ECO:0000313" key="3">
    <source>
        <dbReference type="Proteomes" id="UP000784294"/>
    </source>
</evidence>
<accession>A0A448XAD9</accession>
<sequence length="108" mass="11610">MHVNPELHELGIHVDRPNLASPLFQFQQSTRLDLEEGGSFCPNTSYSLPPIDFVGNPILSGKADSQLVVDVSIGLLTTTCSDSISPPVNSASVIDSQKKRTEDKCGEA</sequence>
<proteinExistence type="predicted"/>
<dbReference type="EMBL" id="CAAALY010131312">
    <property type="protein sequence ID" value="VEL32192.1"/>
    <property type="molecule type" value="Genomic_DNA"/>
</dbReference>
<dbReference type="Proteomes" id="UP000784294">
    <property type="component" value="Unassembled WGS sequence"/>
</dbReference>
<reference evidence="2" key="1">
    <citation type="submission" date="2018-11" db="EMBL/GenBank/DDBJ databases">
        <authorList>
            <consortium name="Pathogen Informatics"/>
        </authorList>
    </citation>
    <scope>NUCLEOTIDE SEQUENCE</scope>
</reference>
<dbReference type="AlphaFoldDB" id="A0A448XAD9"/>
<protein>
    <submittedName>
        <fullName evidence="2">Uncharacterized protein</fullName>
    </submittedName>
</protein>
<evidence type="ECO:0000256" key="1">
    <source>
        <dbReference type="SAM" id="MobiDB-lite"/>
    </source>
</evidence>
<evidence type="ECO:0000313" key="2">
    <source>
        <dbReference type="EMBL" id="VEL32192.1"/>
    </source>
</evidence>
<name>A0A448XAD9_9PLAT</name>
<gene>
    <name evidence="2" type="ORF">PXEA_LOCUS25632</name>
</gene>
<keyword evidence="3" id="KW-1185">Reference proteome</keyword>
<comment type="caution">
    <text evidence="2">The sequence shown here is derived from an EMBL/GenBank/DDBJ whole genome shotgun (WGS) entry which is preliminary data.</text>
</comment>
<feature type="region of interest" description="Disordered" evidence="1">
    <location>
        <begin position="86"/>
        <end position="108"/>
    </location>
</feature>
<feature type="compositionally biased region" description="Basic and acidic residues" evidence="1">
    <location>
        <begin position="96"/>
        <end position="108"/>
    </location>
</feature>
<feature type="compositionally biased region" description="Polar residues" evidence="1">
    <location>
        <begin position="86"/>
        <end position="95"/>
    </location>
</feature>